<keyword evidence="3" id="KW-1185">Reference proteome</keyword>
<dbReference type="SUPFAM" id="SSF55486">
    <property type="entry name" value="Metalloproteases ('zincins'), catalytic domain"/>
    <property type="match status" value="1"/>
</dbReference>
<dbReference type="RefSeq" id="WP_026125811.1">
    <property type="nucleotide sequence ID" value="NZ_ANBG01000190.1"/>
</dbReference>
<gene>
    <name evidence="2" type="ORF">CDO52_24220</name>
</gene>
<proteinExistence type="predicted"/>
<dbReference type="Gene3D" id="3.30.2010.20">
    <property type="match status" value="1"/>
</dbReference>
<organism evidence="2 3">
    <name type="scientific">Nocardiopsis gilva YIM 90087</name>
    <dbReference type="NCBI Taxonomy" id="1235441"/>
    <lineage>
        <taxon>Bacteria</taxon>
        <taxon>Bacillati</taxon>
        <taxon>Actinomycetota</taxon>
        <taxon>Actinomycetes</taxon>
        <taxon>Streptosporangiales</taxon>
        <taxon>Nocardiopsidaceae</taxon>
        <taxon>Nocardiopsis</taxon>
    </lineage>
</organism>
<evidence type="ECO:0000313" key="3">
    <source>
        <dbReference type="Proteomes" id="UP000215005"/>
    </source>
</evidence>
<dbReference type="InterPro" id="IPR038555">
    <property type="entry name" value="Zincin_1_sf"/>
</dbReference>
<evidence type="ECO:0000256" key="1">
    <source>
        <dbReference type="SAM" id="MobiDB-lite"/>
    </source>
</evidence>
<sequence>MHLYRPQADRVRRRDRRGRGIRGPLAPPELPIARSRAQIFDDLVLDAVERLERVWARELANVEFLVEDVPQVPAGVTAEDGIPFSRLESTQSGQARIIIYRRPVEIRTKEPEEMALLVYDTVVEEVANLLGLEPEIVDPEA</sequence>
<dbReference type="AlphaFoldDB" id="A0A223SBL6"/>
<dbReference type="Pfam" id="PF06262">
    <property type="entry name" value="Zincin_1"/>
    <property type="match status" value="1"/>
</dbReference>
<name>A0A223SBL6_9ACTN</name>
<dbReference type="InterPro" id="IPR010428">
    <property type="entry name" value="Zincin_1"/>
</dbReference>
<protein>
    <submittedName>
        <fullName evidence="2">Peptidase</fullName>
    </submittedName>
</protein>
<reference evidence="2 3" key="1">
    <citation type="submission" date="2017-08" db="EMBL/GenBank/DDBJ databases">
        <title>The complete genome sequence of Nocardiopsis gilva YIM 90087.</title>
        <authorList>
            <person name="Yin M."/>
            <person name="Tang S."/>
        </authorList>
    </citation>
    <scope>NUCLEOTIDE SEQUENCE [LARGE SCALE GENOMIC DNA]</scope>
    <source>
        <strain evidence="2 3">YIM 90087</strain>
    </source>
</reference>
<dbReference type="KEGG" id="ngv:CDO52_24220"/>
<dbReference type="OrthoDB" id="4966605at2"/>
<dbReference type="EMBL" id="CP022753">
    <property type="protein sequence ID" value="ASU85490.1"/>
    <property type="molecule type" value="Genomic_DNA"/>
</dbReference>
<dbReference type="CDD" id="cd12954">
    <property type="entry name" value="MMP_TTHA0227_like_1"/>
    <property type="match status" value="1"/>
</dbReference>
<feature type="region of interest" description="Disordered" evidence="1">
    <location>
        <begin position="1"/>
        <end position="26"/>
    </location>
</feature>
<dbReference type="Proteomes" id="UP000215005">
    <property type="component" value="Chromosome"/>
</dbReference>
<accession>A0A223SBL6</accession>
<evidence type="ECO:0000313" key="2">
    <source>
        <dbReference type="EMBL" id="ASU85490.1"/>
    </source>
</evidence>